<comment type="caution">
    <text evidence="2">The sequence shown here is derived from an EMBL/GenBank/DDBJ whole genome shotgun (WGS) entry which is preliminary data.</text>
</comment>
<reference evidence="2 3" key="1">
    <citation type="submission" date="2024-03" db="EMBL/GenBank/DDBJ databases">
        <title>Human intestinal bacterial collection.</title>
        <authorList>
            <person name="Pauvert C."/>
            <person name="Hitch T.C.A."/>
            <person name="Clavel T."/>
        </authorList>
    </citation>
    <scope>NUCLEOTIDE SEQUENCE [LARGE SCALE GENOMIC DNA]</scope>
    <source>
        <strain evidence="2 3">CLA-JM-H11</strain>
    </source>
</reference>
<accession>A0ABV1GFQ4</accession>
<feature type="transmembrane region" description="Helical" evidence="1">
    <location>
        <begin position="216"/>
        <end position="234"/>
    </location>
</feature>
<keyword evidence="1" id="KW-1133">Transmembrane helix</keyword>
<evidence type="ECO:0000313" key="3">
    <source>
        <dbReference type="Proteomes" id="UP001477672"/>
    </source>
</evidence>
<organism evidence="2 3">
    <name type="scientific">Ruthenibacterium intestinale</name>
    <dbReference type="NCBI Taxonomy" id="3133163"/>
    <lineage>
        <taxon>Bacteria</taxon>
        <taxon>Bacillati</taxon>
        <taxon>Bacillota</taxon>
        <taxon>Clostridia</taxon>
        <taxon>Eubacteriales</taxon>
        <taxon>Oscillospiraceae</taxon>
        <taxon>Ruthenibacterium</taxon>
    </lineage>
</organism>
<feature type="transmembrane region" description="Helical" evidence="1">
    <location>
        <begin position="168"/>
        <end position="185"/>
    </location>
</feature>
<dbReference type="Proteomes" id="UP001477672">
    <property type="component" value="Unassembled WGS sequence"/>
</dbReference>
<proteinExistence type="predicted"/>
<keyword evidence="1" id="KW-0472">Membrane</keyword>
<feature type="transmembrane region" description="Helical" evidence="1">
    <location>
        <begin position="78"/>
        <end position="99"/>
    </location>
</feature>
<dbReference type="InterPro" id="IPR047928">
    <property type="entry name" value="Perm_prefix_1"/>
</dbReference>
<feature type="transmembrane region" description="Helical" evidence="1">
    <location>
        <begin position="342"/>
        <end position="362"/>
    </location>
</feature>
<dbReference type="RefSeq" id="WP_349216198.1">
    <property type="nucleotide sequence ID" value="NZ_JBBMFA010000094.1"/>
</dbReference>
<feature type="transmembrane region" description="Helical" evidence="1">
    <location>
        <begin position="402"/>
        <end position="421"/>
    </location>
</feature>
<sequence>MLPAQLEQWLDRAVAQLRCRAAVQPVKAELKAHLEDQYEAFLAGADSPEQAARKTVESMGDAVLVGGRLDEVHRPRSAWGPFLWVAMLFVLGTALRVFGELRLGPDGSGEVASLLVRGCVPVAVLAVVYFGTDLVAWMRHTWLICGGALALVLGTALCTPTINGARIYARPLCGFLVLGYAAVLYRQRGKRLAGLLLSGAAIVPLLLAALYLPALSQAICILLTGLVLCLYCGWRDWFGWGRGRSMGLTAAVAVGLPAIGCLSNPHLVERMLERGNPFSDPAGGGWLDLLRLTIWQGKSPLQPLTSEWADRVPENLFQGLTEESLFRLLGSDDPLTWSAHALGRPAALVLLGALIVCLVLLWRSVLRVRSAAGRMLALAAVAFLTAQLLLEPLNLSVPFLSGGVWSGSVQAVLAGVILSAFRLDPAKGGQEPATVRDWLHRDGKGWQIRLS</sequence>
<keyword evidence="3" id="KW-1185">Reference proteome</keyword>
<feature type="transmembrane region" description="Helical" evidence="1">
    <location>
        <begin position="192"/>
        <end position="210"/>
    </location>
</feature>
<keyword evidence="1" id="KW-0812">Transmembrane</keyword>
<dbReference type="NCBIfam" id="NF038403">
    <property type="entry name" value="perm_prefix_1"/>
    <property type="match status" value="1"/>
</dbReference>
<feature type="transmembrane region" description="Helical" evidence="1">
    <location>
        <begin position="371"/>
        <end position="390"/>
    </location>
</feature>
<feature type="transmembrane region" description="Helical" evidence="1">
    <location>
        <begin position="246"/>
        <end position="268"/>
    </location>
</feature>
<evidence type="ECO:0000256" key="1">
    <source>
        <dbReference type="SAM" id="Phobius"/>
    </source>
</evidence>
<feature type="transmembrane region" description="Helical" evidence="1">
    <location>
        <begin position="111"/>
        <end position="130"/>
    </location>
</feature>
<evidence type="ECO:0000313" key="2">
    <source>
        <dbReference type="EMBL" id="MEQ2520653.1"/>
    </source>
</evidence>
<feature type="transmembrane region" description="Helical" evidence="1">
    <location>
        <begin position="142"/>
        <end position="162"/>
    </location>
</feature>
<name>A0ABV1GFQ4_9FIRM</name>
<dbReference type="EMBL" id="JBBMFA010000094">
    <property type="protein sequence ID" value="MEQ2520653.1"/>
    <property type="molecule type" value="Genomic_DNA"/>
</dbReference>
<gene>
    <name evidence="2" type="ORF">WMO24_09460</name>
</gene>
<protein>
    <submittedName>
        <fullName evidence="2">Permease prefix domain 1-containing protein</fullName>
    </submittedName>
</protein>